<dbReference type="CDD" id="cd00130">
    <property type="entry name" value="PAS"/>
    <property type="match status" value="5"/>
</dbReference>
<keyword evidence="9" id="KW-0902">Two-component regulatory system</keyword>
<dbReference type="SMART" id="SM00091">
    <property type="entry name" value="PAS"/>
    <property type="match status" value="5"/>
</dbReference>
<dbReference type="InterPro" id="IPR000160">
    <property type="entry name" value="GGDEF_dom"/>
</dbReference>
<dbReference type="InterPro" id="IPR001633">
    <property type="entry name" value="EAL_dom"/>
</dbReference>
<dbReference type="Gene3D" id="3.30.450.20">
    <property type="entry name" value="PAS domain"/>
    <property type="match status" value="5"/>
</dbReference>
<dbReference type="PROSITE" id="PS50112">
    <property type="entry name" value="PAS"/>
    <property type="match status" value="3"/>
</dbReference>
<evidence type="ECO:0000256" key="11">
    <source>
        <dbReference type="SAM" id="Phobius"/>
    </source>
</evidence>
<feature type="transmembrane region" description="Helical" evidence="11">
    <location>
        <begin position="179"/>
        <end position="197"/>
    </location>
</feature>
<dbReference type="InterPro" id="IPR001610">
    <property type="entry name" value="PAC"/>
</dbReference>
<dbReference type="InterPro" id="IPR043128">
    <property type="entry name" value="Rev_trsase/Diguanyl_cyclase"/>
</dbReference>
<dbReference type="PANTHER" id="PTHR44757">
    <property type="entry name" value="DIGUANYLATE CYCLASE DGCP"/>
    <property type="match status" value="1"/>
</dbReference>
<evidence type="ECO:0000256" key="10">
    <source>
        <dbReference type="ARBA" id="ARBA00023136"/>
    </source>
</evidence>
<dbReference type="Proteomes" id="UP000650424">
    <property type="component" value="Unassembled WGS sequence"/>
</dbReference>
<dbReference type="CDD" id="cd01948">
    <property type="entry name" value="EAL"/>
    <property type="match status" value="1"/>
</dbReference>
<evidence type="ECO:0000256" key="2">
    <source>
        <dbReference type="ARBA" id="ARBA00022553"/>
    </source>
</evidence>
<dbReference type="NCBIfam" id="TIGR00254">
    <property type="entry name" value="GGDEF"/>
    <property type="match status" value="1"/>
</dbReference>
<evidence type="ECO:0000256" key="4">
    <source>
        <dbReference type="ARBA" id="ARBA00022692"/>
    </source>
</evidence>
<reference evidence="16 17" key="1">
    <citation type="submission" date="2020-08" db="EMBL/GenBank/DDBJ databases">
        <title>Novel species isolated from subtropical streams in China.</title>
        <authorList>
            <person name="Lu H."/>
        </authorList>
    </citation>
    <scope>NUCLEOTIDE SEQUENCE [LARGE SCALE GENOMIC DNA]</scope>
    <source>
        <strain evidence="16 17">CY18W</strain>
    </source>
</reference>
<feature type="domain" description="PAC" evidence="13">
    <location>
        <begin position="412"/>
        <end position="464"/>
    </location>
</feature>
<keyword evidence="2" id="KW-0597">Phosphoprotein</keyword>
<dbReference type="InterPro" id="IPR035965">
    <property type="entry name" value="PAS-like_dom_sf"/>
</dbReference>
<organism evidence="16 17">
    <name type="scientific">Undibacterium hunanense</name>
    <dbReference type="NCBI Taxonomy" id="2762292"/>
    <lineage>
        <taxon>Bacteria</taxon>
        <taxon>Pseudomonadati</taxon>
        <taxon>Pseudomonadota</taxon>
        <taxon>Betaproteobacteria</taxon>
        <taxon>Burkholderiales</taxon>
        <taxon>Oxalobacteraceae</taxon>
        <taxon>Undibacterium</taxon>
    </lineage>
</organism>
<accession>A0ABR6ZPU4</accession>
<evidence type="ECO:0000259" key="14">
    <source>
        <dbReference type="PROSITE" id="PS50883"/>
    </source>
</evidence>
<feature type="domain" description="PAC" evidence="13">
    <location>
        <begin position="541"/>
        <end position="594"/>
    </location>
</feature>
<evidence type="ECO:0000256" key="5">
    <source>
        <dbReference type="ARBA" id="ARBA00022741"/>
    </source>
</evidence>
<dbReference type="EMBL" id="JACOGF010000004">
    <property type="protein sequence ID" value="MBC3917868.1"/>
    <property type="molecule type" value="Genomic_DNA"/>
</dbReference>
<dbReference type="PROSITE" id="PS50883">
    <property type="entry name" value="EAL"/>
    <property type="match status" value="1"/>
</dbReference>
<feature type="domain" description="PAS" evidence="12">
    <location>
        <begin position="721"/>
        <end position="763"/>
    </location>
</feature>
<keyword evidence="3" id="KW-0808">Transferase</keyword>
<keyword evidence="6" id="KW-0418">Kinase</keyword>
<dbReference type="InterPro" id="IPR000700">
    <property type="entry name" value="PAS-assoc_C"/>
</dbReference>
<comment type="caution">
    <text evidence="16">The sequence shown here is derived from an EMBL/GenBank/DDBJ whole genome shotgun (WGS) entry which is preliminary data.</text>
</comment>
<feature type="transmembrane region" description="Helical" evidence="11">
    <location>
        <begin position="9"/>
        <end position="27"/>
    </location>
</feature>
<dbReference type="Pfam" id="PF13426">
    <property type="entry name" value="PAS_9"/>
    <property type="match status" value="1"/>
</dbReference>
<dbReference type="InterPro" id="IPR035919">
    <property type="entry name" value="EAL_sf"/>
</dbReference>
<dbReference type="InterPro" id="IPR052155">
    <property type="entry name" value="Biofilm_reg_signaling"/>
</dbReference>
<feature type="domain" description="PAS" evidence="12">
    <location>
        <begin position="465"/>
        <end position="537"/>
    </location>
</feature>
<keyword evidence="8 11" id="KW-1133">Transmembrane helix</keyword>
<dbReference type="Pfam" id="PF00563">
    <property type="entry name" value="EAL"/>
    <property type="match status" value="1"/>
</dbReference>
<dbReference type="Gene3D" id="1.20.120.620">
    <property type="entry name" value="Backbone structure of the membrane domain of e. Coli histidine kinase receptor kdpd"/>
    <property type="match status" value="1"/>
</dbReference>
<feature type="transmembrane region" description="Helical" evidence="11">
    <location>
        <begin position="134"/>
        <end position="167"/>
    </location>
</feature>
<sequence length="1294" mass="146009">MTTTRRNRYIGIVTVLYLLLALAWIFLSDSLLSGLADVDNNIANEVSNMTWLSNAKGIFFVVTTSALLFLALLAVPARDEQYQAWSGHALLEDYQQQMPSRTLVYLLAIILPLSVLILRDAIAPRFDNRPMLIMFVLPIVLSALIGGLGPGLLTTLIATMGLIYFVIPPLHSFEIKAGLDILQLSFLVISGIAVSLLSEALRKSLLKVQSNRNLLDAIVYGTSDAVFVKDVDGRYILVNEAGAKFVGKTHAEIIGKNDHHLFPKTSADSIHAKDQAILSNGDTQTYDEYIATHDGRALVFMITKGPMRDKKGKIIGLFGIARNVTERKEAEAALRESEAAMRVAQRLAAVGSWEWDVRTDVHTWSEEVYQIYGRDPGLPAAVYPEVQKYFTPESWARLANAVEQALQTNTAYTCDAEVVRSDGSHRWIIARGEALQDAQGKLIRLHGSVQDITERKLVAMQLQASEERLQMAIEATSEGLWDWDVPSGKVYRSRHYYDMTGYEEDADTRDFDFFKRLVHPDDLPNTLQQIEAHKHGNTPDIDFEYRMMTKSGAIKWMRAKGRAVSRDEHGYPLRVIGTLSDIDEKKRTAAELLEREQRLERVMQGSDLGYWDWDLLTNTFQVSARWETMLGYQPGEMNVSPERWVDHVHPEDLLQSKQSLDRHRHGVTAAHELELRLRTKTGEWRWILTRGAIVSRAADGTPLIMSGTHTDITDKKTMELAQREAATVFSNSYEGIMVVNPDGYITKINPAFTRITGYTEQDICDQSTNLLSSGRHSDSFYAEMWNAVRTSDFWRGEIWNKRKNGEIYPELLSISSVRDARGEIQHYIGIFTDISELKTHEAELERIANYDPLTGAPNRRLLADRLDQAVNRAKRTGKTVAICYLDLDGFKSVNDHYGHAAGDTLLISVTENLKHVLRADDTLARLGGDEFALLLSDISSAEESVTILDRILASVSQPIQLNEVTVTISASIGVSLYPDDNVDADTLLRHADHAMYLAKEAGKNRYHLFDPENDRKAQQRRQILERLQIALEQEEFVLYYQPKVDLITGDVIGAEALIRWQHPERGILSPMEFLPHIYGSKLEKRVGEWVIKAALQQAYHWQLRGMQVCVSANISAHHLLEDGFCDYLQSALRLHPYFQATNFELEVLESAAIADMEQAVAILNRCRSMGIHFALDDFGTGYSSLTYLRKLPIDTLKIDQSFVRDMLNDVEDLDIVEGVIRLAGAFDRQVIAEGVETMEHGAKLLELGCRLAQGYGIARPMPADQFIDWSARWKAEGRWRDLRPRVSLSLQARH</sequence>
<keyword evidence="17" id="KW-1185">Reference proteome</keyword>
<dbReference type="SMART" id="SM00086">
    <property type="entry name" value="PAC"/>
    <property type="match status" value="5"/>
</dbReference>
<keyword evidence="7" id="KW-0067">ATP-binding</keyword>
<keyword evidence="4 11" id="KW-0812">Transmembrane</keyword>
<dbReference type="RefSeq" id="WP_186947103.1">
    <property type="nucleotide sequence ID" value="NZ_JACOGF010000004.1"/>
</dbReference>
<dbReference type="Pfam" id="PF00990">
    <property type="entry name" value="GGDEF"/>
    <property type="match status" value="1"/>
</dbReference>
<dbReference type="InterPro" id="IPR038318">
    <property type="entry name" value="KdpD_sf"/>
</dbReference>
<feature type="domain" description="EAL" evidence="14">
    <location>
        <begin position="1020"/>
        <end position="1274"/>
    </location>
</feature>
<evidence type="ECO:0000259" key="12">
    <source>
        <dbReference type="PROSITE" id="PS50112"/>
    </source>
</evidence>
<feature type="domain" description="PAC" evidence="13">
    <location>
        <begin position="794"/>
        <end position="846"/>
    </location>
</feature>
<feature type="domain" description="PAS" evidence="12">
    <location>
        <begin position="211"/>
        <end position="281"/>
    </location>
</feature>
<dbReference type="InterPro" id="IPR025201">
    <property type="entry name" value="KdpD_TM"/>
</dbReference>
<dbReference type="SMART" id="SM00052">
    <property type="entry name" value="EAL"/>
    <property type="match status" value="1"/>
</dbReference>
<dbReference type="InterPro" id="IPR029787">
    <property type="entry name" value="Nucleotide_cyclase"/>
</dbReference>
<protein>
    <submittedName>
        <fullName evidence="16">PAS domain S-box protein</fullName>
    </submittedName>
</protein>
<dbReference type="PROSITE" id="PS50113">
    <property type="entry name" value="PAC"/>
    <property type="match status" value="5"/>
</dbReference>
<gene>
    <name evidence="16" type="ORF">H8L32_10320</name>
</gene>
<feature type="domain" description="PAC" evidence="13">
    <location>
        <begin position="671"/>
        <end position="724"/>
    </location>
</feature>
<evidence type="ECO:0000256" key="1">
    <source>
        <dbReference type="ARBA" id="ARBA00004141"/>
    </source>
</evidence>
<evidence type="ECO:0000256" key="9">
    <source>
        <dbReference type="ARBA" id="ARBA00023012"/>
    </source>
</evidence>
<dbReference type="PROSITE" id="PS50887">
    <property type="entry name" value="GGDEF"/>
    <property type="match status" value="1"/>
</dbReference>
<dbReference type="Gene3D" id="2.10.70.100">
    <property type="match status" value="1"/>
</dbReference>
<feature type="domain" description="PAC" evidence="13">
    <location>
        <begin position="284"/>
        <end position="336"/>
    </location>
</feature>
<dbReference type="Pfam" id="PF13493">
    <property type="entry name" value="DUF4118"/>
    <property type="match status" value="1"/>
</dbReference>
<dbReference type="InterPro" id="IPR013655">
    <property type="entry name" value="PAS_fold_3"/>
</dbReference>
<evidence type="ECO:0000256" key="3">
    <source>
        <dbReference type="ARBA" id="ARBA00022679"/>
    </source>
</evidence>
<dbReference type="SUPFAM" id="SSF55785">
    <property type="entry name" value="PYP-like sensor domain (PAS domain)"/>
    <property type="match status" value="5"/>
</dbReference>
<feature type="domain" description="GGDEF" evidence="15">
    <location>
        <begin position="878"/>
        <end position="1011"/>
    </location>
</feature>
<dbReference type="Gene3D" id="3.30.70.270">
    <property type="match status" value="1"/>
</dbReference>
<dbReference type="PANTHER" id="PTHR44757:SF2">
    <property type="entry name" value="BIOFILM ARCHITECTURE MAINTENANCE PROTEIN MBAA"/>
    <property type="match status" value="1"/>
</dbReference>
<dbReference type="InterPro" id="IPR000014">
    <property type="entry name" value="PAS"/>
</dbReference>
<dbReference type="SUPFAM" id="SSF55073">
    <property type="entry name" value="Nucleotide cyclase"/>
    <property type="match status" value="1"/>
</dbReference>
<dbReference type="CDD" id="cd01949">
    <property type="entry name" value="GGDEF"/>
    <property type="match status" value="1"/>
</dbReference>
<evidence type="ECO:0000256" key="8">
    <source>
        <dbReference type="ARBA" id="ARBA00022989"/>
    </source>
</evidence>
<feature type="transmembrane region" description="Helical" evidence="11">
    <location>
        <begin position="57"/>
        <end position="75"/>
    </location>
</feature>
<evidence type="ECO:0000256" key="6">
    <source>
        <dbReference type="ARBA" id="ARBA00022777"/>
    </source>
</evidence>
<evidence type="ECO:0000313" key="17">
    <source>
        <dbReference type="Proteomes" id="UP000650424"/>
    </source>
</evidence>
<evidence type="ECO:0000259" key="15">
    <source>
        <dbReference type="PROSITE" id="PS50887"/>
    </source>
</evidence>
<name>A0ABR6ZPU4_9BURK</name>
<dbReference type="SUPFAM" id="SSF141868">
    <property type="entry name" value="EAL domain-like"/>
    <property type="match status" value="1"/>
</dbReference>
<evidence type="ECO:0000259" key="13">
    <source>
        <dbReference type="PROSITE" id="PS50113"/>
    </source>
</evidence>
<proteinExistence type="predicted"/>
<comment type="subcellular location">
    <subcellularLocation>
        <location evidence="1">Membrane</location>
        <topology evidence="1">Multi-pass membrane protein</topology>
    </subcellularLocation>
</comment>
<dbReference type="NCBIfam" id="TIGR00229">
    <property type="entry name" value="sensory_box"/>
    <property type="match status" value="5"/>
</dbReference>
<keyword evidence="5" id="KW-0547">Nucleotide-binding</keyword>
<dbReference type="SMART" id="SM00267">
    <property type="entry name" value="GGDEF"/>
    <property type="match status" value="1"/>
</dbReference>
<dbReference type="Pfam" id="PF08448">
    <property type="entry name" value="PAS_4"/>
    <property type="match status" value="1"/>
</dbReference>
<dbReference type="InterPro" id="IPR013656">
    <property type="entry name" value="PAS_4"/>
</dbReference>
<dbReference type="Gene3D" id="3.20.20.450">
    <property type="entry name" value="EAL domain"/>
    <property type="match status" value="1"/>
</dbReference>
<keyword evidence="10 11" id="KW-0472">Membrane</keyword>
<feature type="transmembrane region" description="Helical" evidence="11">
    <location>
        <begin position="103"/>
        <end position="122"/>
    </location>
</feature>
<dbReference type="Pfam" id="PF08447">
    <property type="entry name" value="PAS_3"/>
    <property type="match status" value="3"/>
</dbReference>
<evidence type="ECO:0000313" key="16">
    <source>
        <dbReference type="EMBL" id="MBC3917868.1"/>
    </source>
</evidence>
<evidence type="ECO:0000256" key="7">
    <source>
        <dbReference type="ARBA" id="ARBA00022840"/>
    </source>
</evidence>